<name>A0AAU9XH39_9CNID</name>
<dbReference type="AlphaFoldDB" id="A0AAU9XH39"/>
<gene>
    <name evidence="3" type="ORF">PMEA_00023815</name>
</gene>
<organism evidence="3 4">
    <name type="scientific">Pocillopora meandrina</name>
    <dbReference type="NCBI Taxonomy" id="46732"/>
    <lineage>
        <taxon>Eukaryota</taxon>
        <taxon>Metazoa</taxon>
        <taxon>Cnidaria</taxon>
        <taxon>Anthozoa</taxon>
        <taxon>Hexacorallia</taxon>
        <taxon>Scleractinia</taxon>
        <taxon>Astrocoeniina</taxon>
        <taxon>Pocilloporidae</taxon>
        <taxon>Pocillopora</taxon>
    </lineage>
</organism>
<comment type="caution">
    <text evidence="3">The sequence shown here is derived from an EMBL/GenBank/DDBJ whole genome shotgun (WGS) entry which is preliminary data.</text>
</comment>
<feature type="region of interest" description="Disordered" evidence="1">
    <location>
        <begin position="187"/>
        <end position="206"/>
    </location>
</feature>
<feature type="signal peptide" evidence="2">
    <location>
        <begin position="1"/>
        <end position="20"/>
    </location>
</feature>
<feature type="compositionally biased region" description="Basic and acidic residues" evidence="1">
    <location>
        <begin position="191"/>
        <end position="206"/>
    </location>
</feature>
<evidence type="ECO:0000256" key="2">
    <source>
        <dbReference type="SAM" id="SignalP"/>
    </source>
</evidence>
<dbReference type="EMBL" id="CALNXJ010000044">
    <property type="protein sequence ID" value="CAH3148308.1"/>
    <property type="molecule type" value="Genomic_DNA"/>
</dbReference>
<protein>
    <submittedName>
        <fullName evidence="3">Uncharacterized protein</fullName>
    </submittedName>
</protein>
<accession>A0AAU9XH39</accession>
<evidence type="ECO:0000313" key="4">
    <source>
        <dbReference type="Proteomes" id="UP001159428"/>
    </source>
</evidence>
<dbReference type="Proteomes" id="UP001159428">
    <property type="component" value="Unassembled WGS sequence"/>
</dbReference>
<keyword evidence="2" id="KW-0732">Signal</keyword>
<sequence>MERITFLLLLLFASFLTSSGKTIHPLRQGEAKRKIETEKVDFESYIYSKRREVRPIEPGYRRQYFKRKSGKEESATGPKEQRRCFCGIPQGFSCPDGFLTTQIHWNDAPLAGSPVPPNLPAEGPPFDAGDEWAWLEDAYDGYLQHDVYGWSWKERLNDNVQVVPQLGASPRMQQGWCCCGEPNNKVSDAMEPDKKPTQQKEKDADHIIINIA</sequence>
<reference evidence="3 4" key="1">
    <citation type="submission" date="2022-05" db="EMBL/GenBank/DDBJ databases">
        <authorList>
            <consortium name="Genoscope - CEA"/>
            <person name="William W."/>
        </authorList>
    </citation>
    <scope>NUCLEOTIDE SEQUENCE [LARGE SCALE GENOMIC DNA]</scope>
</reference>
<proteinExistence type="predicted"/>
<feature type="chain" id="PRO_5043493955" evidence="2">
    <location>
        <begin position="21"/>
        <end position="212"/>
    </location>
</feature>
<evidence type="ECO:0000256" key="1">
    <source>
        <dbReference type="SAM" id="MobiDB-lite"/>
    </source>
</evidence>
<evidence type="ECO:0000313" key="3">
    <source>
        <dbReference type="EMBL" id="CAH3148308.1"/>
    </source>
</evidence>
<keyword evidence="4" id="KW-1185">Reference proteome</keyword>